<protein>
    <submittedName>
        <fullName evidence="1">Uncharacterized protein</fullName>
    </submittedName>
</protein>
<keyword evidence="2" id="KW-1185">Reference proteome</keyword>
<comment type="caution">
    <text evidence="1">The sequence shown here is derived from an EMBL/GenBank/DDBJ whole genome shotgun (WGS) entry which is preliminary data.</text>
</comment>
<name>A0ACC0XB84_9ROSI</name>
<accession>A0ACC0XB84</accession>
<dbReference type="Proteomes" id="UP001163603">
    <property type="component" value="Chromosome 13"/>
</dbReference>
<proteinExistence type="predicted"/>
<evidence type="ECO:0000313" key="2">
    <source>
        <dbReference type="Proteomes" id="UP001163603"/>
    </source>
</evidence>
<reference evidence="2" key="1">
    <citation type="journal article" date="2023" name="G3 (Bethesda)">
        <title>Genome assembly and association tests identify interacting loci associated with vigor, precocity, and sex in interspecific pistachio rootstocks.</title>
        <authorList>
            <person name="Palmer W."/>
            <person name="Jacygrad E."/>
            <person name="Sagayaradj S."/>
            <person name="Cavanaugh K."/>
            <person name="Han R."/>
            <person name="Bertier L."/>
            <person name="Beede B."/>
            <person name="Kafkas S."/>
            <person name="Golino D."/>
            <person name="Preece J."/>
            <person name="Michelmore R."/>
        </authorList>
    </citation>
    <scope>NUCLEOTIDE SEQUENCE [LARGE SCALE GENOMIC DNA]</scope>
</reference>
<dbReference type="EMBL" id="CM047748">
    <property type="protein sequence ID" value="KAJ0014459.1"/>
    <property type="molecule type" value="Genomic_DNA"/>
</dbReference>
<evidence type="ECO:0000313" key="1">
    <source>
        <dbReference type="EMBL" id="KAJ0014459.1"/>
    </source>
</evidence>
<sequence length="161" mass="17474">MKFIATLDMGLSRVFVLLLVVATFGPMITSAKDFIVGDQSGWTVGFDYQAWANGKEFHVGDRLVFKYPAGAHNVYKVNGTDFQSCSAPLEATPLTSGDDTIVLATSGKKWYICGVGNHCDRGQKLVITVLPQALPPSMAPAPSPWSYSKGSKRPFLNFNLP</sequence>
<gene>
    <name evidence="1" type="ORF">Pint_19920</name>
</gene>
<organism evidence="1 2">
    <name type="scientific">Pistacia integerrima</name>
    <dbReference type="NCBI Taxonomy" id="434235"/>
    <lineage>
        <taxon>Eukaryota</taxon>
        <taxon>Viridiplantae</taxon>
        <taxon>Streptophyta</taxon>
        <taxon>Embryophyta</taxon>
        <taxon>Tracheophyta</taxon>
        <taxon>Spermatophyta</taxon>
        <taxon>Magnoliopsida</taxon>
        <taxon>eudicotyledons</taxon>
        <taxon>Gunneridae</taxon>
        <taxon>Pentapetalae</taxon>
        <taxon>rosids</taxon>
        <taxon>malvids</taxon>
        <taxon>Sapindales</taxon>
        <taxon>Anacardiaceae</taxon>
        <taxon>Pistacia</taxon>
    </lineage>
</organism>